<dbReference type="InterPro" id="IPR011989">
    <property type="entry name" value="ARM-like"/>
</dbReference>
<dbReference type="PANTHER" id="PTHR45958:SF4">
    <property type="entry name" value="U-BOX DOMAIN-CONTAINING PROTEIN 42-RELATED"/>
    <property type="match status" value="1"/>
</dbReference>
<evidence type="ECO:0000256" key="1">
    <source>
        <dbReference type="ARBA" id="ARBA00022737"/>
    </source>
</evidence>
<dbReference type="InterPro" id="IPR000225">
    <property type="entry name" value="Armadillo"/>
</dbReference>
<evidence type="ECO:0000313" key="3">
    <source>
        <dbReference type="EMBL" id="SPC78542.1"/>
    </source>
</evidence>
<dbReference type="Pfam" id="PF00514">
    <property type="entry name" value="Arm"/>
    <property type="match status" value="1"/>
</dbReference>
<dbReference type="SUPFAM" id="SSF57850">
    <property type="entry name" value="RING/U-box"/>
    <property type="match status" value="1"/>
</dbReference>
<name>A0A2N9EUM5_FAGSY</name>
<dbReference type="SMART" id="SM00185">
    <property type="entry name" value="ARM"/>
    <property type="match status" value="5"/>
</dbReference>
<dbReference type="InterPro" id="IPR013083">
    <property type="entry name" value="Znf_RING/FYVE/PHD"/>
</dbReference>
<dbReference type="SUPFAM" id="SSF48371">
    <property type="entry name" value="ARM repeat"/>
    <property type="match status" value="2"/>
</dbReference>
<gene>
    <name evidence="3" type="ORF">FSB_LOCUS6424</name>
</gene>
<feature type="domain" description="Beta-catenin-like protein 1 N-terminal" evidence="2">
    <location>
        <begin position="228"/>
        <end position="343"/>
    </location>
</feature>
<accession>A0A2N9EUM5</accession>
<proteinExistence type="predicted"/>
<dbReference type="Gene3D" id="3.30.40.10">
    <property type="entry name" value="Zinc/RING finger domain, C3HC4 (zinc finger)"/>
    <property type="match status" value="1"/>
</dbReference>
<organism evidence="3">
    <name type="scientific">Fagus sylvatica</name>
    <name type="common">Beechnut</name>
    <dbReference type="NCBI Taxonomy" id="28930"/>
    <lineage>
        <taxon>Eukaryota</taxon>
        <taxon>Viridiplantae</taxon>
        <taxon>Streptophyta</taxon>
        <taxon>Embryophyta</taxon>
        <taxon>Tracheophyta</taxon>
        <taxon>Spermatophyta</taxon>
        <taxon>Magnoliopsida</taxon>
        <taxon>eudicotyledons</taxon>
        <taxon>Gunneridae</taxon>
        <taxon>Pentapetalae</taxon>
        <taxon>rosids</taxon>
        <taxon>fabids</taxon>
        <taxon>Fagales</taxon>
        <taxon>Fagaceae</taxon>
        <taxon>Fagus</taxon>
    </lineage>
</organism>
<reference evidence="3" key="1">
    <citation type="submission" date="2018-02" db="EMBL/GenBank/DDBJ databases">
        <authorList>
            <person name="Cohen D.B."/>
            <person name="Kent A.D."/>
        </authorList>
    </citation>
    <scope>NUCLEOTIDE SEQUENCE</scope>
</reference>
<dbReference type="InterPro" id="IPR052608">
    <property type="entry name" value="U-box_domain_protein"/>
</dbReference>
<dbReference type="InterPro" id="IPR013180">
    <property type="entry name" value="CTNNBL1_N"/>
</dbReference>
<dbReference type="InterPro" id="IPR016024">
    <property type="entry name" value="ARM-type_fold"/>
</dbReference>
<protein>
    <recommendedName>
        <fullName evidence="2">Beta-catenin-like protein 1 N-terminal domain-containing protein</fullName>
    </recommendedName>
</protein>
<dbReference type="PANTHER" id="PTHR45958">
    <property type="entry name" value="RING-TYPE E3 UBIQUITIN TRANSFERASE"/>
    <property type="match status" value="1"/>
</dbReference>
<keyword evidence="1" id="KW-0677">Repeat</keyword>
<dbReference type="EMBL" id="OIVN01000335">
    <property type="protein sequence ID" value="SPC78542.1"/>
    <property type="molecule type" value="Genomic_DNA"/>
</dbReference>
<dbReference type="Pfam" id="PF08216">
    <property type="entry name" value="CTNNBL"/>
    <property type="match status" value="1"/>
</dbReference>
<dbReference type="Gene3D" id="1.25.10.10">
    <property type="entry name" value="Leucine-rich Repeat Variant"/>
    <property type="match status" value="3"/>
</dbReference>
<evidence type="ECO:0000259" key="2">
    <source>
        <dbReference type="Pfam" id="PF08216"/>
    </source>
</evidence>
<sequence length="952" mass="106906">MQRQLASLAIMEFLTAENLPENAIEILQTLSQNVDLAKDLVKKCQEAIHAISDNELRSIIMQLEGVINHTGECLSLIPSSTFGDQEYVEVAIWSLSNEMQNAQFGTSQTLAFKTNDHDTQTLSLEKQLKEEPAPPETDLYPINVDISIENHQFLNMPHRIEEFRSTSYDFTRKPGNMNRSLTTLPQDTQKAITEWFEKFEKSEDICCPVTGQKLVSRAYNTNNALKSTIEEWLERNEAARIKVARAALSLASSKNMVLEAIKDLQTICQRKRYNKVQVCSVGLMPSLIKFLEYKDTDIRCAAIELLQLLSEEDDEHKEMITKTMNISTIIKMLSSNQQRIRHASLMFLLELSRSLSLCEKIGSVPGGILMLINIKYKHSIDAFASEKSDETLRNLERVPNNIKHMAECGHLEPLLDHLAEGCEDMKMEMASYLGEIVLGQDSKTFVAERASPTLIKMVECGNTLNRMAAFKALAQISSYQLNGKILVEAGVVKIMVEEMFTRRIHDEPMNSKIEAAAILANIFESELELEKVQVNNHGHTITSDYVVYNIFDMLKNSTPDELNINLIRIILCLTKNQKSTATIVSVIKTTEASHALTELINNPIDKLAIAAIKLLCTLSPYMGHTLAERLCKTGGQPESLIQSPTEINQITERHAVSAKYVAKLPHQNLTLNLALLSKNAVPTILKTINQIQRSRTRSSRYAVAYLEGLVGTLVRFTTTLYQPQILFLARNYNFTSVFTELLIKTSSDEVQRLSAIGLENLSSQSINLSKPPQIKRSKFVKLFYLPKFLSFGSLKRKKVPPGCPVHRGVCSSQNTFCLVDAKAVERLLACLDHENVGVVEAALSAICTLLDEKVDVDKSVSMLSELNAVQRVLNLVKEHQQEGLWQKSLWVIDKFLMKGGDKSASDISQDSLLPATLVNAFHHGDGNTRKMAERILRHLNKMPNFSTSNYTM</sequence>
<dbReference type="AlphaFoldDB" id="A0A2N9EUM5"/>